<dbReference type="PROSITE" id="PS51257">
    <property type="entry name" value="PROKAR_LIPOPROTEIN"/>
    <property type="match status" value="1"/>
</dbReference>
<reference evidence="2" key="1">
    <citation type="submission" date="2018-06" db="EMBL/GenBank/DDBJ databases">
        <authorList>
            <person name="Zhirakovskaya E."/>
        </authorList>
    </citation>
    <scope>NUCLEOTIDE SEQUENCE</scope>
</reference>
<name>A0A3B1BK81_9ZZZZ</name>
<dbReference type="AlphaFoldDB" id="A0A3B1BK81"/>
<dbReference type="Gene3D" id="1.25.40.10">
    <property type="entry name" value="Tetratricopeptide repeat domain"/>
    <property type="match status" value="1"/>
</dbReference>
<dbReference type="HAMAP" id="MF_02066">
    <property type="entry name" value="CpoB"/>
    <property type="match status" value="1"/>
</dbReference>
<feature type="compositionally biased region" description="Basic and acidic residues" evidence="1">
    <location>
        <begin position="84"/>
        <end position="132"/>
    </location>
</feature>
<dbReference type="SUPFAM" id="SSF48452">
    <property type="entry name" value="TPR-like"/>
    <property type="match status" value="1"/>
</dbReference>
<dbReference type="InterPro" id="IPR011990">
    <property type="entry name" value="TPR-like_helical_dom_sf"/>
</dbReference>
<dbReference type="Pfam" id="PF13174">
    <property type="entry name" value="TPR_6"/>
    <property type="match status" value="1"/>
</dbReference>
<dbReference type="EMBL" id="UOGA01000028">
    <property type="protein sequence ID" value="VAX14941.1"/>
    <property type="molecule type" value="Genomic_DNA"/>
</dbReference>
<feature type="region of interest" description="Disordered" evidence="1">
    <location>
        <begin position="84"/>
        <end position="155"/>
    </location>
</feature>
<dbReference type="NCBIfam" id="TIGR02795">
    <property type="entry name" value="tol_pal_ybgF"/>
    <property type="match status" value="1"/>
</dbReference>
<organism evidence="2">
    <name type="scientific">hydrothermal vent metagenome</name>
    <dbReference type="NCBI Taxonomy" id="652676"/>
    <lineage>
        <taxon>unclassified sequences</taxon>
        <taxon>metagenomes</taxon>
        <taxon>ecological metagenomes</taxon>
    </lineage>
</organism>
<protein>
    <submittedName>
        <fullName evidence="2">TPR repeat containing exported protein Putative periplasmic protein contains a protein prenylyltransferase domain</fullName>
    </submittedName>
</protein>
<evidence type="ECO:0000313" key="2">
    <source>
        <dbReference type="EMBL" id="VAX14941.1"/>
    </source>
</evidence>
<gene>
    <name evidence="2" type="ORF">MNBD_NITROSPINAE04-1976</name>
</gene>
<dbReference type="PROSITE" id="PS50005">
    <property type="entry name" value="TPR"/>
    <property type="match status" value="1"/>
</dbReference>
<dbReference type="InterPro" id="IPR014162">
    <property type="entry name" value="CpoB_C"/>
</dbReference>
<dbReference type="GO" id="GO:0051301">
    <property type="term" value="P:cell division"/>
    <property type="evidence" value="ECO:0007669"/>
    <property type="project" value="InterPro"/>
</dbReference>
<dbReference type="GO" id="GO:0016740">
    <property type="term" value="F:transferase activity"/>
    <property type="evidence" value="ECO:0007669"/>
    <property type="project" value="UniProtKB-KW"/>
</dbReference>
<keyword evidence="2" id="KW-0808">Transferase</keyword>
<accession>A0A3B1BK81</accession>
<dbReference type="InterPro" id="IPR019734">
    <property type="entry name" value="TPR_rpt"/>
</dbReference>
<evidence type="ECO:0000256" key="1">
    <source>
        <dbReference type="SAM" id="MobiDB-lite"/>
    </source>
</evidence>
<sequence>MKYTGVVFTERTRRLCFYVIILILTAGAGCASVESPKKSADDLSALKENVWALQKQTAELGLKISDMSNDLSILKEHLKAVSDKSVKDNSVSDKSEPVGKALKSEAPPEKTVSEPEKKNIQVKDERPQKTVESKAPPQTGAGINNAPPSPPSNIVLASSGAQAPIGQKFKNLDDNKMYKQAMDMFNSGEYSGAAARFSYFVRRYRTSHLTPNAQYWLGEAFYSQKNYDRAAIEFKKTLMRYPASLKTPDAMLKLAFCKIKLNLFPEGKKVLREVIDKYPSSVAASTARRELEKVDKNDKEMSEDS</sequence>
<proteinExistence type="inferred from homology"/>
<dbReference type="InterPro" id="IPR034706">
    <property type="entry name" value="CpoB"/>
</dbReference>
<dbReference type="Pfam" id="PF13432">
    <property type="entry name" value="TPR_16"/>
    <property type="match status" value="1"/>
</dbReference>